<evidence type="ECO:0000256" key="3">
    <source>
        <dbReference type="ARBA" id="ARBA00022670"/>
    </source>
</evidence>
<dbReference type="GO" id="GO:0006508">
    <property type="term" value="P:proteolysis"/>
    <property type="evidence" value="ECO:0007669"/>
    <property type="project" value="UniProtKB-KW"/>
</dbReference>
<keyword evidence="6" id="KW-0788">Thiol protease</keyword>
<gene>
    <name evidence="11" type="ORF">C8A05DRAFT_15733</name>
</gene>
<dbReference type="Pfam" id="PF12340">
    <property type="entry name" value="DUF3638"/>
    <property type="match status" value="1"/>
</dbReference>
<accession>A0AAN6RU38</accession>
<feature type="region of interest" description="Disordered" evidence="7">
    <location>
        <begin position="2882"/>
        <end position="2916"/>
    </location>
</feature>
<reference evidence="11" key="2">
    <citation type="submission" date="2023-05" db="EMBL/GenBank/DDBJ databases">
        <authorList>
            <consortium name="Lawrence Berkeley National Laboratory"/>
            <person name="Steindorff A."/>
            <person name="Hensen N."/>
            <person name="Bonometti L."/>
            <person name="Westerberg I."/>
            <person name="Brannstrom I.O."/>
            <person name="Guillou S."/>
            <person name="Cros-Aarteil S."/>
            <person name="Calhoun S."/>
            <person name="Haridas S."/>
            <person name="Kuo A."/>
            <person name="Mondo S."/>
            <person name="Pangilinan J."/>
            <person name="Riley R."/>
            <person name="Labutti K."/>
            <person name="Andreopoulos B."/>
            <person name="Lipzen A."/>
            <person name="Chen C."/>
            <person name="Yanf M."/>
            <person name="Daum C."/>
            <person name="Ng V."/>
            <person name="Clum A."/>
            <person name="Ohm R."/>
            <person name="Martin F."/>
            <person name="Silar P."/>
            <person name="Natvig D."/>
            <person name="Lalanne C."/>
            <person name="Gautier V."/>
            <person name="Ament-Velasquez S.L."/>
            <person name="Kruys A."/>
            <person name="Hutchinson M.I."/>
            <person name="Powell A.J."/>
            <person name="Barry K."/>
            <person name="Miller A.N."/>
            <person name="Grigoriev I.V."/>
            <person name="Debuchy R."/>
            <person name="Gladieux P."/>
            <person name="Thoren M.H."/>
            <person name="Johannesson H."/>
        </authorList>
    </citation>
    <scope>NUCLEOTIDE SEQUENCE</scope>
    <source>
        <strain evidence="11">CBS 103.79</strain>
    </source>
</reference>
<evidence type="ECO:0000256" key="2">
    <source>
        <dbReference type="ARBA" id="ARBA00012759"/>
    </source>
</evidence>
<feature type="domain" description="DUF3645" evidence="9">
    <location>
        <begin position="2410"/>
        <end position="2443"/>
    </location>
</feature>
<evidence type="ECO:0000256" key="7">
    <source>
        <dbReference type="SAM" id="MobiDB-lite"/>
    </source>
</evidence>
<keyword evidence="12" id="KW-1185">Reference proteome</keyword>
<name>A0AAN6RU38_9PEZI</name>
<feature type="domain" description="DUF6606" evidence="10">
    <location>
        <begin position="21"/>
        <end position="294"/>
    </location>
</feature>
<protein>
    <recommendedName>
        <fullName evidence="2">ubiquitinyl hydrolase 1</fullName>
        <ecNumber evidence="2">3.4.19.12</ecNumber>
    </recommendedName>
</protein>
<evidence type="ECO:0000313" key="12">
    <source>
        <dbReference type="Proteomes" id="UP001303889"/>
    </source>
</evidence>
<dbReference type="InterPro" id="IPR046541">
    <property type="entry name" value="DUF6606"/>
</dbReference>
<evidence type="ECO:0000256" key="1">
    <source>
        <dbReference type="ARBA" id="ARBA00000707"/>
    </source>
</evidence>
<evidence type="ECO:0000259" key="8">
    <source>
        <dbReference type="Pfam" id="PF12340"/>
    </source>
</evidence>
<keyword evidence="4" id="KW-0833">Ubl conjugation pathway</keyword>
<organism evidence="11 12">
    <name type="scientific">Staphylotrichum tortipilum</name>
    <dbReference type="NCBI Taxonomy" id="2831512"/>
    <lineage>
        <taxon>Eukaryota</taxon>
        <taxon>Fungi</taxon>
        <taxon>Dikarya</taxon>
        <taxon>Ascomycota</taxon>
        <taxon>Pezizomycotina</taxon>
        <taxon>Sordariomycetes</taxon>
        <taxon>Sordariomycetidae</taxon>
        <taxon>Sordariales</taxon>
        <taxon>Chaetomiaceae</taxon>
        <taxon>Staphylotrichum</taxon>
    </lineage>
</organism>
<sequence>MAITNAAEMAEAPNSKALDFMINHVFLPPQLPQEDDTDSRHLNATIRALRDSVACFLSAEPGSARSVRPALDMLDQFLNMDPSLGVDEARQTGHGVGDVIAGLKNGEIALFHLPSQNAGLLLTARQNGVLFEAFELLAPNDQVMSCQGALLREFPDRAAVITHARLQDPDFVNEVATVIQQLSTTVVAVARPKVKKANTLQPEERDTVSPLLVTGMLIDLLSGLGESVAPQGRITKRSREQVSWSSARLPFHRCATWLLLRVALRLVIDRAAMGTGQASWYKPLMAFHLARLLRMAAKAQQPEVPSDRLFAMQAKVVRRVIKLDPAEETGWVREVMQAVKLAQGVMEKRGKKVRDLDANVLPLNKLANLSFDQDASLNLSGFRKHLAWIKSRSAGVADPMGPGDTTHFSPLTHSELPSLHRVSMDAVMNRSELLEFEAWVEFALPAWLDVQLRLPVNVDTCGSVFAVPAVARLQTLMRVYRARAIEAYEGIPEALSVMYLVMMELWVAMDKIAGNVISLLLEYDPGFPLDMLHPSLLERKEDMERLKVVEDYLSRRCELVPGEYSSAFGGFGHESSFAVRFYKTSAEHQKLQSKIVKAAEETKAKKLQEYKDKMAKHDILTAARRLYTSCKYVSDSRRRRYTHSWDCERCRLQKSMDAIKIELFEWPLPTNPRHADAVVVEVGIPRLVEVWREVTWDLVTGVFRDEKSHAYNKGEPHLYFAKDHSGLRGWPESQATRSFHPASTVKPMEVAHYGKGTPILEATPDNICVPHAAKYQYYDECSKLPAAGQIPGACLPSPCSYAELVKGKTVENWVRYAQHTSNNVIADQHRCPLDMALDEFRAFGNLRAGVPLQWANVLCQLLMPAVNFNKKSTFALIMQACLEAGPNGVGSVSRDAHGDTQDGTFMDHILQALDEALERIRESWQNDIALGLLTCLATRLLSVSPSTDVSDGLLNYLAKLRGASIAWARQLLEKLNASSAHKERQEWARRLLMAALICAATFNIGETHLESLLSSSRELSVLAEAAVLARNHLPPSGTPSNPIALQLMHRWHIVMCQARTSVTTEVTRKGSTGLDDAIKRLSAGYSPASVEWARRSPEPQRHVLERGAITFNLLTGNLFVNGYPLTKLPREYQQHDTFRELFGEQILDVRPSSVPGMQFSACHNHHEWVVHFAMKAGKLVVRSVRNDAHDGWEYIPRANFKGDLPNSFAFNYAHWLNLSTGEVEFRPLGQRWETSSENWYLTSESGVEVLRKGSRCVIDPFSPTGQLVYEILGSVAPLLDIDGVFDSETRFLSMDLPMMDLCFSVQEGEAIPKSKNYAGMQIDESQGIGALVGLSNKLVLKPSSSHTGFRTVLVPRGAISVTPTKSQHVHLSILNIAKRNFFRHNAFTINDTLGQLTDAGSLQSKLHLCCLYALSSHCLPDPLTRRTGTEEALRILRGAAVMSYPALDDESRELLARIAALSPRRTYYPEYLHSMEQTAWDGNLPSLSQNDDFWPQAKAVYDHYNTSEMLFRAAGDDGPTAPVPEVFDGDEKSRSPELAARARIRNAVFRVSEFGAEEHTTAKDAWYHPSEHRKNDGSAQARGWVAQLVRCIDTGDQRLLFRTSARSVQSRVSRVNGNKFRGFEDVSLEFDEINFEPPKELMKGRWCSLHRALIGEENKYRKILFLSSLLYAEDADHELVQALMAFGTMPALSQWGKLPPTDETFDLDITRSTVLTALESIVYEGAKEHWQCREWDCTRYEWESDEDFESRRDEECSSKLREMETHFVDDLTWQIQSAWEISAPTNRRYKSYLNVATIMTEVREQVEMARRTDAFNRYLDAVTEHLRRVEVIEHRNLTVPPTFSTNRPVSRPGFISAPSLFSQPAPFSQRPGLDPFPNLCSEPQGSEQSHTRLSVLVDELEAAGDLQDHQTSYLKELRDSMASPAPNRRRMLVQPNDPTIQPTLEQHLQAAGAEHNTINTHVNRAATGTSLAHQLSKTAALYPRLSPIFFLQRLTRTFWPALSPAWRQSLVNLALTVIHLQRAARLASHGCDLPARWSDLQRELSNPGDHGNPSWDPLEYPEGLLLEIEQDILIRPVQNAIAAEMRDPRGGKNAVMQLNMGEGKSSVIVPLVAAALADGDKLVRVVVAKPQASQMTHMLVGRLGGLVNRRVFYLPFSRSVQPSPRDVELLGLVVQECREEGGVLLVQPEHLLSFKLMGIDKSGMEGPGEDSLGRDITRLYKDFESVSRDIVDESDENFSVKFELIYTMGSQEAVEMSPDRWVLIQELLRMIENVARRLMIAEAPGSAPSAGLLLEDDAAPGRVPKIRVLEESGGQQLIQALANEVCCIGITGLPVHHQTTDMRHAVLNYILLEHPAEADIDKVQNPETGFFSNPTTKSAVLLLRGLLAKGVLLFALGQKRHRVNYGLAPERRPPTMLAVPYRAKDMPSARSEFSHPDVVIVLTCLSYYYGGLSHAELYTCLELLAKSDQSEDEYAGWAAKSPMLPESFRHFSAINLKNRPQCEGEVFPALKYSRPVVDFYLRRVVFPREVKQFPFKLSASGWDLARCKEHPLTGFSGTNDSKGVLPLSVEALDLQPHTNASVLSTLLREKNMVLELGDGGASHLTALTEQMLIGALASSDLEIRVVLDVGAQIIESSNLQMAKSLLDNAPASSTDAAIFFNDHNELSVLTRNGVVDSFLTSPYAAHTDRCLVFLDQAHTRGTDLKLPDHYRAAVTLGPGVTKDTLVQACMRMRKLGQGQSVTFIVSPEMQKRIRSLRNITPELSLGVPDVLAWSILEAWDETVRSVPLWATQGVRHLRQEAIWKETNTTEGFTPASVQAYLEPDAMSLEQRYSPAPAATHDTEITTLMASLNLDAEPSPEDTNLAAIKAKLLAFTHSTRASSSSFPTLQEEQERELAPEIEQERQVSRPPPRKARAHTLHADVDHLARTGTIPDGSTAFLPAFTSLSTTSAAAFFDASLSTFPTSLLVTRDFALTVDLTPTSGASPYLSDAHQRPVQWLLLTSPFINATQPRKMVIISPYEAALLKPLLSSPTSPVSLHAYHPRVTLSHHTLEHLTTYTIPACASIWPAPPPSLITQLNLFAGQLYLCSYSEYVQMCHYLGLSYTENKGGEKVGQDGFVGRGEMYPECGFWTSPVRFLRVLIEVVRRDCVGVERTHMGRVLAGGVLGVGDFENGEGEGEGTKEEEEEVKEEEEEVQEEDMREVKWE</sequence>
<evidence type="ECO:0000256" key="6">
    <source>
        <dbReference type="ARBA" id="ARBA00022807"/>
    </source>
</evidence>
<keyword evidence="3" id="KW-0645">Protease</keyword>
<evidence type="ECO:0000256" key="5">
    <source>
        <dbReference type="ARBA" id="ARBA00022801"/>
    </source>
</evidence>
<dbReference type="InterPro" id="IPR022105">
    <property type="entry name" value="DUF3645"/>
</dbReference>
<dbReference type="Proteomes" id="UP001303889">
    <property type="component" value="Unassembled WGS sequence"/>
</dbReference>
<dbReference type="EMBL" id="MU855528">
    <property type="protein sequence ID" value="KAK3902166.1"/>
    <property type="molecule type" value="Genomic_DNA"/>
</dbReference>
<feature type="domain" description="DUF3638" evidence="8">
    <location>
        <begin position="2054"/>
        <end position="2278"/>
    </location>
</feature>
<reference evidence="11" key="1">
    <citation type="journal article" date="2023" name="Mol. Phylogenet. Evol.">
        <title>Genome-scale phylogeny and comparative genomics of the fungal order Sordariales.</title>
        <authorList>
            <person name="Hensen N."/>
            <person name="Bonometti L."/>
            <person name="Westerberg I."/>
            <person name="Brannstrom I.O."/>
            <person name="Guillou S."/>
            <person name="Cros-Aarteil S."/>
            <person name="Calhoun S."/>
            <person name="Haridas S."/>
            <person name="Kuo A."/>
            <person name="Mondo S."/>
            <person name="Pangilinan J."/>
            <person name="Riley R."/>
            <person name="LaButti K."/>
            <person name="Andreopoulos B."/>
            <person name="Lipzen A."/>
            <person name="Chen C."/>
            <person name="Yan M."/>
            <person name="Daum C."/>
            <person name="Ng V."/>
            <person name="Clum A."/>
            <person name="Steindorff A."/>
            <person name="Ohm R.A."/>
            <person name="Martin F."/>
            <person name="Silar P."/>
            <person name="Natvig D.O."/>
            <person name="Lalanne C."/>
            <person name="Gautier V."/>
            <person name="Ament-Velasquez S.L."/>
            <person name="Kruys A."/>
            <person name="Hutchinson M.I."/>
            <person name="Powell A.J."/>
            <person name="Barry K."/>
            <person name="Miller A.N."/>
            <person name="Grigoriev I.V."/>
            <person name="Debuchy R."/>
            <person name="Gladieux P."/>
            <person name="Hiltunen Thoren M."/>
            <person name="Johannesson H."/>
        </authorList>
    </citation>
    <scope>NUCLEOTIDE SEQUENCE</scope>
    <source>
        <strain evidence="11">CBS 103.79</strain>
    </source>
</reference>
<feature type="region of interest" description="Disordered" evidence="7">
    <location>
        <begin position="3170"/>
        <end position="3206"/>
    </location>
</feature>
<dbReference type="GO" id="GO:0004843">
    <property type="term" value="F:cysteine-type deubiquitinase activity"/>
    <property type="evidence" value="ECO:0007669"/>
    <property type="project" value="UniProtKB-EC"/>
</dbReference>
<dbReference type="InterPro" id="IPR022099">
    <property type="entry name" value="DUF3638"/>
</dbReference>
<evidence type="ECO:0000313" key="11">
    <source>
        <dbReference type="EMBL" id="KAK3902166.1"/>
    </source>
</evidence>
<comment type="caution">
    <text evidence="11">The sequence shown here is derived from an EMBL/GenBank/DDBJ whole genome shotgun (WGS) entry which is preliminary data.</text>
</comment>
<dbReference type="PANTHER" id="PTHR13367:SF34">
    <property type="match status" value="1"/>
</dbReference>
<dbReference type="EC" id="3.4.19.12" evidence="2"/>
<dbReference type="Pfam" id="PF12359">
    <property type="entry name" value="DUF3645"/>
    <property type="match status" value="1"/>
</dbReference>
<feature type="compositionally biased region" description="Basic and acidic residues" evidence="7">
    <location>
        <begin position="2894"/>
        <end position="2906"/>
    </location>
</feature>
<evidence type="ECO:0000259" key="9">
    <source>
        <dbReference type="Pfam" id="PF12359"/>
    </source>
</evidence>
<dbReference type="Pfam" id="PF20255">
    <property type="entry name" value="DUF6606"/>
    <property type="match status" value="1"/>
</dbReference>
<dbReference type="InterPro" id="IPR051346">
    <property type="entry name" value="OTU_Deubiquitinase"/>
</dbReference>
<proteinExistence type="predicted"/>
<feature type="compositionally biased region" description="Acidic residues" evidence="7">
    <location>
        <begin position="3172"/>
        <end position="3200"/>
    </location>
</feature>
<dbReference type="PANTHER" id="PTHR13367">
    <property type="entry name" value="UBIQUITIN THIOESTERASE"/>
    <property type="match status" value="1"/>
</dbReference>
<keyword evidence="5" id="KW-0378">Hydrolase</keyword>
<comment type="catalytic activity">
    <reaction evidence="1">
        <text>Thiol-dependent hydrolysis of ester, thioester, amide, peptide and isopeptide bonds formed by the C-terminal Gly of ubiquitin (a 76-residue protein attached to proteins as an intracellular targeting signal).</text>
        <dbReference type="EC" id="3.4.19.12"/>
    </reaction>
</comment>
<evidence type="ECO:0000256" key="4">
    <source>
        <dbReference type="ARBA" id="ARBA00022786"/>
    </source>
</evidence>
<evidence type="ECO:0000259" key="10">
    <source>
        <dbReference type="Pfam" id="PF20255"/>
    </source>
</evidence>